<keyword evidence="3" id="KW-0067">ATP-binding</keyword>
<dbReference type="Gene3D" id="3.40.50.300">
    <property type="entry name" value="P-loop containing nucleotide triphosphate hydrolases"/>
    <property type="match status" value="1"/>
</dbReference>
<keyword evidence="2" id="KW-0547">Nucleotide-binding</keyword>
<keyword evidence="1" id="KW-0813">Transport</keyword>
<reference evidence="5" key="1">
    <citation type="submission" date="2006-10" db="EMBL/GenBank/DDBJ databases">
        <title>Complete sequence of Solibacter usitatus Ellin6076.</title>
        <authorList>
            <consortium name="US DOE Joint Genome Institute"/>
            <person name="Copeland A."/>
            <person name="Lucas S."/>
            <person name="Lapidus A."/>
            <person name="Barry K."/>
            <person name="Detter J.C."/>
            <person name="Glavina del Rio T."/>
            <person name="Hammon N."/>
            <person name="Israni S."/>
            <person name="Dalin E."/>
            <person name="Tice H."/>
            <person name="Pitluck S."/>
            <person name="Thompson L.S."/>
            <person name="Brettin T."/>
            <person name="Bruce D."/>
            <person name="Han C."/>
            <person name="Tapia R."/>
            <person name="Gilna P."/>
            <person name="Schmutz J."/>
            <person name="Larimer F."/>
            <person name="Land M."/>
            <person name="Hauser L."/>
            <person name="Kyrpides N."/>
            <person name="Mikhailova N."/>
            <person name="Janssen P.H."/>
            <person name="Kuske C.R."/>
            <person name="Richardson P."/>
        </authorList>
    </citation>
    <scope>NUCLEOTIDE SEQUENCE</scope>
    <source>
        <strain evidence="5">Ellin6076</strain>
    </source>
</reference>
<feature type="domain" description="ABC transporter" evidence="4">
    <location>
        <begin position="4"/>
        <end position="234"/>
    </location>
</feature>
<dbReference type="InterPro" id="IPR027417">
    <property type="entry name" value="P-loop_NTPase"/>
</dbReference>
<name>Q024V8_SOLUE</name>
<dbReference type="InterPro" id="IPR003593">
    <property type="entry name" value="AAA+_ATPase"/>
</dbReference>
<proteinExistence type="predicted"/>
<dbReference type="PROSITE" id="PS50893">
    <property type="entry name" value="ABC_TRANSPORTER_2"/>
    <property type="match status" value="1"/>
</dbReference>
<dbReference type="PANTHER" id="PTHR42939:SF1">
    <property type="entry name" value="ABC TRANSPORTER ATP-BINDING PROTEIN ALBC-RELATED"/>
    <property type="match status" value="1"/>
</dbReference>
<organism evidence="5">
    <name type="scientific">Solibacter usitatus (strain Ellin6076)</name>
    <dbReference type="NCBI Taxonomy" id="234267"/>
    <lineage>
        <taxon>Bacteria</taxon>
        <taxon>Pseudomonadati</taxon>
        <taxon>Acidobacteriota</taxon>
        <taxon>Terriglobia</taxon>
        <taxon>Bryobacterales</taxon>
        <taxon>Solibacteraceae</taxon>
        <taxon>Candidatus Solibacter</taxon>
    </lineage>
</organism>
<dbReference type="HOGENOM" id="CLU_000604_1_2_0"/>
<dbReference type="GO" id="GO:0005524">
    <property type="term" value="F:ATP binding"/>
    <property type="evidence" value="ECO:0007669"/>
    <property type="project" value="UniProtKB-KW"/>
</dbReference>
<dbReference type="AlphaFoldDB" id="Q024V8"/>
<evidence type="ECO:0000259" key="4">
    <source>
        <dbReference type="PROSITE" id="PS50893"/>
    </source>
</evidence>
<dbReference type="InterPro" id="IPR003439">
    <property type="entry name" value="ABC_transporter-like_ATP-bd"/>
</dbReference>
<evidence type="ECO:0000313" key="5">
    <source>
        <dbReference type="EMBL" id="ABJ83468.1"/>
    </source>
</evidence>
<dbReference type="PANTHER" id="PTHR42939">
    <property type="entry name" value="ABC TRANSPORTER ATP-BINDING PROTEIN ALBC-RELATED"/>
    <property type="match status" value="1"/>
</dbReference>
<dbReference type="GO" id="GO:0016887">
    <property type="term" value="F:ATP hydrolysis activity"/>
    <property type="evidence" value="ECO:0007669"/>
    <property type="project" value="InterPro"/>
</dbReference>
<dbReference type="eggNOG" id="COG1131">
    <property type="taxonomic scope" value="Bacteria"/>
</dbReference>
<evidence type="ECO:0000256" key="2">
    <source>
        <dbReference type="ARBA" id="ARBA00022741"/>
    </source>
</evidence>
<dbReference type="CDD" id="cd03230">
    <property type="entry name" value="ABC_DR_subfamily_A"/>
    <property type="match status" value="1"/>
</dbReference>
<evidence type="ECO:0000256" key="3">
    <source>
        <dbReference type="ARBA" id="ARBA00022840"/>
    </source>
</evidence>
<dbReference type="Pfam" id="PF00005">
    <property type="entry name" value="ABC_tran"/>
    <property type="match status" value="1"/>
</dbReference>
<dbReference type="SMART" id="SM00382">
    <property type="entry name" value="AAA"/>
    <property type="match status" value="1"/>
</dbReference>
<dbReference type="InParanoid" id="Q024V8"/>
<dbReference type="OrthoDB" id="9804819at2"/>
<dbReference type="STRING" id="234267.Acid_2479"/>
<dbReference type="EMBL" id="CP000473">
    <property type="protein sequence ID" value="ABJ83468.1"/>
    <property type="molecule type" value="Genomic_DNA"/>
</dbReference>
<accession>Q024V8</accession>
<protein>
    <submittedName>
        <fullName evidence="5">ABC transporter related</fullName>
    </submittedName>
</protein>
<dbReference type="KEGG" id="sus:Acid_2479"/>
<dbReference type="SUPFAM" id="SSF52540">
    <property type="entry name" value="P-loop containing nucleoside triphosphate hydrolases"/>
    <property type="match status" value="1"/>
</dbReference>
<evidence type="ECO:0000256" key="1">
    <source>
        <dbReference type="ARBA" id="ARBA00022448"/>
    </source>
</evidence>
<gene>
    <name evidence="5" type="ordered locus">Acid_2479</name>
</gene>
<dbReference type="InterPro" id="IPR051782">
    <property type="entry name" value="ABC_Transporter_VariousFunc"/>
</dbReference>
<sequence>MDAIRITNLVKKYGPVVAVENLSLTVRAGTMFGFLGPNGSGKSTTIGCMTGLLDPNAGQIELLGERFDADNAAIKRRIGVMPETLGLFEPLYAHEFLAFVARMFGLDEATTRKRVTELLAALELTDTSKTLSEYSTGMRKRVAFAAAVIHSPEVLFLDEPFESIDPAGVSLMKQWLRRFTEQGRTVFITSHVLETVERVCQEVAIVTRPGKLVWQGDITALAREGSVNCNGQEFRTLEPLFLHLTGERYADLNWL</sequence>